<gene>
    <name evidence="2" type="ORF">Cflav_PD5178</name>
</gene>
<dbReference type="OrthoDB" id="9802991at2"/>
<dbReference type="InterPro" id="IPR001307">
    <property type="entry name" value="Thiosulphate_STrfase_CS"/>
</dbReference>
<proteinExistence type="predicted"/>
<dbReference type="SUPFAM" id="SSF52821">
    <property type="entry name" value="Rhodanese/Cell cycle control phosphatase"/>
    <property type="match status" value="1"/>
</dbReference>
<dbReference type="Pfam" id="PF00581">
    <property type="entry name" value="Rhodanese"/>
    <property type="match status" value="1"/>
</dbReference>
<keyword evidence="3" id="KW-1185">Reference proteome</keyword>
<dbReference type="InterPro" id="IPR050229">
    <property type="entry name" value="GlpE_sulfurtransferase"/>
</dbReference>
<dbReference type="PROSITE" id="PS00380">
    <property type="entry name" value="RHODANESE_1"/>
    <property type="match status" value="1"/>
</dbReference>
<dbReference type="EMBL" id="ABOX02000004">
    <property type="protein sequence ID" value="EEF62543.1"/>
    <property type="molecule type" value="Genomic_DNA"/>
</dbReference>
<dbReference type="GO" id="GO:0004792">
    <property type="term" value="F:thiosulfate-cyanide sulfurtransferase activity"/>
    <property type="evidence" value="ECO:0007669"/>
    <property type="project" value="InterPro"/>
</dbReference>
<accession>B9XC75</accession>
<dbReference type="RefSeq" id="WP_007413423.1">
    <property type="nucleotide sequence ID" value="NZ_ABOX02000004.1"/>
</dbReference>
<dbReference type="PANTHER" id="PTHR43031">
    <property type="entry name" value="FAD-DEPENDENT OXIDOREDUCTASE"/>
    <property type="match status" value="1"/>
</dbReference>
<feature type="domain" description="Rhodanese" evidence="1">
    <location>
        <begin position="36"/>
        <end position="124"/>
    </location>
</feature>
<dbReference type="Proteomes" id="UP000003688">
    <property type="component" value="Unassembled WGS sequence"/>
</dbReference>
<dbReference type="InterPro" id="IPR001763">
    <property type="entry name" value="Rhodanese-like_dom"/>
</dbReference>
<sequence>MITKLTMPNPVEAKKYFEDKITFTTGPVELERMIKQHENINVIDVREEEDYRQGHVPGAINLPKERWETLEGLSKDRTNVLYCYNPVCHLAATAGVEFASKGFPVMEMEGGFKAWQDMDLEIEKPQINRMFAFRNE</sequence>
<dbReference type="PANTHER" id="PTHR43031:SF1">
    <property type="entry name" value="PYRIDINE NUCLEOTIDE-DISULPHIDE OXIDOREDUCTASE"/>
    <property type="match status" value="1"/>
</dbReference>
<evidence type="ECO:0000313" key="3">
    <source>
        <dbReference type="Proteomes" id="UP000003688"/>
    </source>
</evidence>
<name>B9XC75_PEDPL</name>
<protein>
    <submittedName>
        <fullName evidence="2">Rhodanese domain protein</fullName>
    </submittedName>
</protein>
<dbReference type="AlphaFoldDB" id="B9XC75"/>
<reference evidence="2 3" key="1">
    <citation type="journal article" date="2011" name="J. Bacteriol.">
        <title>Genome sequence of 'Pedosphaera parvula' Ellin514, an aerobic Verrucomicrobial isolate from pasture soil.</title>
        <authorList>
            <person name="Kant R."/>
            <person name="van Passel M.W."/>
            <person name="Sangwan P."/>
            <person name="Palva A."/>
            <person name="Lucas S."/>
            <person name="Copeland A."/>
            <person name="Lapidus A."/>
            <person name="Glavina Del Rio T."/>
            <person name="Dalin E."/>
            <person name="Tice H."/>
            <person name="Bruce D."/>
            <person name="Goodwin L."/>
            <person name="Pitluck S."/>
            <person name="Chertkov O."/>
            <person name="Larimer F.W."/>
            <person name="Land M.L."/>
            <person name="Hauser L."/>
            <person name="Brettin T.S."/>
            <person name="Detter J.C."/>
            <person name="Han S."/>
            <person name="de Vos W.M."/>
            <person name="Janssen P.H."/>
            <person name="Smidt H."/>
        </authorList>
    </citation>
    <scope>NUCLEOTIDE SEQUENCE [LARGE SCALE GENOMIC DNA]</scope>
    <source>
        <strain evidence="2 3">Ellin514</strain>
    </source>
</reference>
<dbReference type="InterPro" id="IPR036873">
    <property type="entry name" value="Rhodanese-like_dom_sf"/>
</dbReference>
<dbReference type="PROSITE" id="PS50206">
    <property type="entry name" value="RHODANESE_3"/>
    <property type="match status" value="1"/>
</dbReference>
<evidence type="ECO:0000313" key="2">
    <source>
        <dbReference type="EMBL" id="EEF62543.1"/>
    </source>
</evidence>
<comment type="caution">
    <text evidence="2">The sequence shown here is derived from an EMBL/GenBank/DDBJ whole genome shotgun (WGS) entry which is preliminary data.</text>
</comment>
<evidence type="ECO:0000259" key="1">
    <source>
        <dbReference type="PROSITE" id="PS50206"/>
    </source>
</evidence>
<dbReference type="SMART" id="SM00450">
    <property type="entry name" value="RHOD"/>
    <property type="match status" value="1"/>
</dbReference>
<organism evidence="2 3">
    <name type="scientific">Pedosphaera parvula (strain Ellin514)</name>
    <dbReference type="NCBI Taxonomy" id="320771"/>
    <lineage>
        <taxon>Bacteria</taxon>
        <taxon>Pseudomonadati</taxon>
        <taxon>Verrucomicrobiota</taxon>
        <taxon>Pedosphaerae</taxon>
        <taxon>Pedosphaerales</taxon>
        <taxon>Pedosphaeraceae</taxon>
        <taxon>Pedosphaera</taxon>
    </lineage>
</organism>
<dbReference type="Gene3D" id="3.40.250.10">
    <property type="entry name" value="Rhodanese-like domain"/>
    <property type="match status" value="1"/>
</dbReference>
<dbReference type="STRING" id="320771.Cflav_PD5178"/>